<dbReference type="InterPro" id="IPR007345">
    <property type="entry name" value="Polysacch_pyruvyl_Trfase"/>
</dbReference>
<feature type="domain" description="Polysaccharide pyruvyl transferase" evidence="1">
    <location>
        <begin position="14"/>
        <end position="300"/>
    </location>
</feature>
<evidence type="ECO:0000259" key="1">
    <source>
        <dbReference type="Pfam" id="PF04230"/>
    </source>
</evidence>
<dbReference type="Proteomes" id="UP000000466">
    <property type="component" value="Chromosome"/>
</dbReference>
<dbReference type="Pfam" id="PF04230">
    <property type="entry name" value="PS_pyruv_trans"/>
    <property type="match status" value="1"/>
</dbReference>
<dbReference type="STRING" id="1117647.M5M_13310"/>
<evidence type="ECO:0000313" key="3">
    <source>
        <dbReference type="Proteomes" id="UP000000466"/>
    </source>
</evidence>
<dbReference type="KEGG" id="saga:M5M_13310"/>
<name>K4KLB5_SIMAS</name>
<protein>
    <submittedName>
        <fullName evidence="2">Response regulator receiver domain-containing protein</fullName>
    </submittedName>
</protein>
<dbReference type="eggNOG" id="COG2327">
    <property type="taxonomic scope" value="Bacteria"/>
</dbReference>
<dbReference type="OrthoDB" id="3199616at2"/>
<accession>K4KLB5</accession>
<dbReference type="PANTHER" id="PTHR36836:SF1">
    <property type="entry name" value="COLANIC ACID BIOSYNTHESIS PROTEIN WCAK"/>
    <property type="match status" value="1"/>
</dbReference>
<gene>
    <name evidence="2" type="ordered locus">M5M_13310</name>
</gene>
<dbReference type="PANTHER" id="PTHR36836">
    <property type="entry name" value="COLANIC ACID BIOSYNTHESIS PROTEIN WCAK"/>
    <property type="match status" value="1"/>
</dbReference>
<reference evidence="2 3" key="1">
    <citation type="journal article" date="2013" name="Genome Announc.">
        <title>Complete genome sequence of Simiduia agarivorans SA1(T), a marine bacterium able to degrade a variety of polysaccharides.</title>
        <authorList>
            <person name="Lin S.Y."/>
            <person name="Shieh W.Y."/>
            <person name="Chen J.S."/>
            <person name="Tang S.L."/>
        </authorList>
    </citation>
    <scope>NUCLEOTIDE SEQUENCE [LARGE SCALE GENOMIC DNA]</scope>
    <source>
        <strain evidence="3">DSM 21679 / JCM 13881 / BCRC 17597 / SA1</strain>
    </source>
</reference>
<dbReference type="EMBL" id="CP003746">
    <property type="protein sequence ID" value="AFU99806.1"/>
    <property type="molecule type" value="Genomic_DNA"/>
</dbReference>
<proteinExistence type="predicted"/>
<dbReference type="AlphaFoldDB" id="K4KLB5"/>
<keyword evidence="3" id="KW-1185">Reference proteome</keyword>
<organism evidence="2 3">
    <name type="scientific">Simiduia agarivorans (strain DSM 21679 / JCM 13881 / BCRC 17597 / SA1)</name>
    <dbReference type="NCBI Taxonomy" id="1117647"/>
    <lineage>
        <taxon>Bacteria</taxon>
        <taxon>Pseudomonadati</taxon>
        <taxon>Pseudomonadota</taxon>
        <taxon>Gammaproteobacteria</taxon>
        <taxon>Cellvibrionales</taxon>
        <taxon>Cellvibrionaceae</taxon>
        <taxon>Simiduia</taxon>
    </lineage>
</organism>
<dbReference type="HOGENOM" id="CLU_749349_0_0_6"/>
<evidence type="ECO:0000313" key="2">
    <source>
        <dbReference type="EMBL" id="AFU99806.1"/>
    </source>
</evidence>
<sequence length="366" mass="39798">MQSLYLSGYYGMKNSGDDALMLAAAMGARQFLNVQDLVVGSFSPVLLPEIDYRPAALREPQRIRGENRIRNYFHAVGCDAVLFGGGSVFHTAQDINVKRHMARLSGVAFALGVGVGPFRDTAAERACQAYLRAGHRIRVRDQVSYEIATALAPEADIGLSFDLAPLLLTHPAANLIEPAKRQGICVCLCPRERLQGNAMAEAKRIRALATALNRVAAETGEKVTLLDFNGHPELGDHAVHRELAALLSPGVLASHIAYNGDPLRVLQSLSHFKVIIGMRLHAAILGFMAQTPVLALNYHSKSEGWCEQIGLARNLQFSCGKASEAQHSAEDIQAMTTALIDGLSQGFQPPVMNRDEALQKSLLNWR</sequence>
<dbReference type="RefSeq" id="WP_015047969.1">
    <property type="nucleotide sequence ID" value="NC_018868.3"/>
</dbReference>